<organism evidence="6 7">
    <name type="scientific">Euplotes crassus</name>
    <dbReference type="NCBI Taxonomy" id="5936"/>
    <lineage>
        <taxon>Eukaryota</taxon>
        <taxon>Sar</taxon>
        <taxon>Alveolata</taxon>
        <taxon>Ciliophora</taxon>
        <taxon>Intramacronucleata</taxon>
        <taxon>Spirotrichea</taxon>
        <taxon>Hypotrichia</taxon>
        <taxon>Euplotida</taxon>
        <taxon>Euplotidae</taxon>
        <taxon>Moneuplotes</taxon>
    </lineage>
</organism>
<comment type="caution">
    <text evidence="6">The sequence shown here is derived from an EMBL/GenBank/DDBJ whole genome shotgun (WGS) entry which is preliminary data.</text>
</comment>
<evidence type="ECO:0000256" key="1">
    <source>
        <dbReference type="ARBA" id="ARBA00006442"/>
    </source>
</evidence>
<dbReference type="InterPro" id="IPR023753">
    <property type="entry name" value="FAD/NAD-binding_dom"/>
</dbReference>
<dbReference type="EMBL" id="CAMPGE010010779">
    <property type="protein sequence ID" value="CAI2369625.1"/>
    <property type="molecule type" value="Genomic_DNA"/>
</dbReference>
<dbReference type="GO" id="GO:0050660">
    <property type="term" value="F:flavin adenine dinucleotide binding"/>
    <property type="evidence" value="ECO:0007669"/>
    <property type="project" value="TreeGrafter"/>
</dbReference>
<dbReference type="Proteomes" id="UP001295684">
    <property type="component" value="Unassembled WGS sequence"/>
</dbReference>
<accession>A0AAD1XCT1</accession>
<sequence>MGCSSSNQARSSLPHLVIVGFQYGGYNLLHQVKDKFRVTVIDKKDFFEYVTGAPANIHQKGNFERISESYHNSLNIKKVFGSNVKFEQGLVTELVDTHNLRYTPTAGRKAGHPGSSTKKLRFDYLAICTGSVWSVNHPAEDVFNIFTSEDKSEFYAKYRDEIDRAKSVLIVGGGPTGLECAGEILIKYKGEKKLGIATNSSKLIEAYGDKASEMAREHFESKNVNLYFNTRYNPSHELAQEYDYVLNCVGTKVLTPFMDKKFSSFKGDRGHIFINEYYQVTNTDPLTGRTSGSEEVLDNVFAFGDCSISKLNEPKNVPAAVTGALMVANNLIKSIDGDTKDFKTVPEQNFFISGVYFDDTAGAFVMGPDTNMNPNLYEDKKGYEPPVFTFLRDEPEGQKNYDGYIAMFTG</sequence>
<evidence type="ECO:0000256" key="4">
    <source>
        <dbReference type="ARBA" id="ARBA00023002"/>
    </source>
</evidence>
<keyword evidence="7" id="KW-1185">Reference proteome</keyword>
<feature type="domain" description="FAD/NAD(P)-binding" evidence="5">
    <location>
        <begin position="15"/>
        <end position="322"/>
    </location>
</feature>
<dbReference type="PANTHER" id="PTHR43735:SF3">
    <property type="entry name" value="FERROPTOSIS SUPPRESSOR PROTEIN 1"/>
    <property type="match status" value="1"/>
</dbReference>
<dbReference type="PANTHER" id="PTHR43735">
    <property type="entry name" value="APOPTOSIS-INDUCING FACTOR 1"/>
    <property type="match status" value="1"/>
</dbReference>
<dbReference type="SUPFAM" id="SSF51971">
    <property type="entry name" value="Nucleotide-binding domain"/>
    <property type="match status" value="1"/>
</dbReference>
<dbReference type="Pfam" id="PF07992">
    <property type="entry name" value="Pyr_redox_2"/>
    <property type="match status" value="1"/>
</dbReference>
<evidence type="ECO:0000313" key="7">
    <source>
        <dbReference type="Proteomes" id="UP001295684"/>
    </source>
</evidence>
<comment type="similarity">
    <text evidence="1">Belongs to the FAD-dependent oxidoreductase family.</text>
</comment>
<keyword evidence="2" id="KW-0285">Flavoprotein</keyword>
<dbReference type="Gene3D" id="3.50.50.100">
    <property type="match status" value="1"/>
</dbReference>
<protein>
    <recommendedName>
        <fullName evidence="5">FAD/NAD(P)-binding domain-containing protein</fullName>
    </recommendedName>
</protein>
<evidence type="ECO:0000313" key="6">
    <source>
        <dbReference type="EMBL" id="CAI2369625.1"/>
    </source>
</evidence>
<dbReference type="GO" id="GO:0005737">
    <property type="term" value="C:cytoplasm"/>
    <property type="evidence" value="ECO:0007669"/>
    <property type="project" value="TreeGrafter"/>
</dbReference>
<evidence type="ECO:0000256" key="2">
    <source>
        <dbReference type="ARBA" id="ARBA00022630"/>
    </source>
</evidence>
<evidence type="ECO:0000256" key="3">
    <source>
        <dbReference type="ARBA" id="ARBA00022827"/>
    </source>
</evidence>
<proteinExistence type="inferred from homology"/>
<gene>
    <name evidence="6" type="ORF">ECRASSUSDP1_LOCUS10928</name>
</gene>
<keyword evidence="4" id="KW-0560">Oxidoreductase</keyword>
<keyword evidence="3" id="KW-0274">FAD</keyword>
<dbReference type="GO" id="GO:0004174">
    <property type="term" value="F:electron-transferring-flavoprotein dehydrogenase activity"/>
    <property type="evidence" value="ECO:0007669"/>
    <property type="project" value="TreeGrafter"/>
</dbReference>
<reference evidence="6" key="1">
    <citation type="submission" date="2023-07" db="EMBL/GenBank/DDBJ databases">
        <authorList>
            <consortium name="AG Swart"/>
            <person name="Singh M."/>
            <person name="Singh A."/>
            <person name="Seah K."/>
            <person name="Emmerich C."/>
        </authorList>
    </citation>
    <scope>NUCLEOTIDE SEQUENCE</scope>
    <source>
        <strain evidence="6">DP1</strain>
    </source>
</reference>
<dbReference type="AlphaFoldDB" id="A0AAD1XCT1"/>
<name>A0AAD1XCT1_EUPCR</name>
<evidence type="ECO:0000259" key="5">
    <source>
        <dbReference type="Pfam" id="PF07992"/>
    </source>
</evidence>